<proteinExistence type="predicted"/>
<dbReference type="AlphaFoldDB" id="A0A6C0D5S1"/>
<dbReference type="InterPro" id="IPR011129">
    <property type="entry name" value="CSD"/>
</dbReference>
<name>A0A6C0D5S1_9ZZZZ</name>
<protein>
    <recommendedName>
        <fullName evidence="2">CSD domain-containing protein</fullName>
    </recommendedName>
</protein>
<dbReference type="InterPro" id="IPR002059">
    <property type="entry name" value="CSP_DNA-bd"/>
</dbReference>
<dbReference type="PROSITE" id="PS51857">
    <property type="entry name" value="CSD_2"/>
    <property type="match status" value="1"/>
</dbReference>
<evidence type="ECO:0000259" key="2">
    <source>
        <dbReference type="PROSITE" id="PS51857"/>
    </source>
</evidence>
<feature type="compositionally biased region" description="Basic and acidic residues" evidence="1">
    <location>
        <begin position="113"/>
        <end position="137"/>
    </location>
</feature>
<feature type="region of interest" description="Disordered" evidence="1">
    <location>
        <begin position="97"/>
        <end position="146"/>
    </location>
</feature>
<dbReference type="EMBL" id="MN739533">
    <property type="protein sequence ID" value="QHT11249.1"/>
    <property type="molecule type" value="Genomic_DNA"/>
</dbReference>
<dbReference type="SMART" id="SM00357">
    <property type="entry name" value="CSP"/>
    <property type="match status" value="1"/>
</dbReference>
<reference evidence="3" key="1">
    <citation type="journal article" date="2020" name="Nature">
        <title>Giant virus diversity and host interactions through global metagenomics.</title>
        <authorList>
            <person name="Schulz F."/>
            <person name="Roux S."/>
            <person name="Paez-Espino D."/>
            <person name="Jungbluth S."/>
            <person name="Walsh D.A."/>
            <person name="Denef V.J."/>
            <person name="McMahon K.D."/>
            <person name="Konstantinidis K.T."/>
            <person name="Eloe-Fadrosh E.A."/>
            <person name="Kyrpides N.C."/>
            <person name="Woyke T."/>
        </authorList>
    </citation>
    <scope>NUCLEOTIDE SEQUENCE</scope>
    <source>
        <strain evidence="3">GVMAG-M-3300023174-111</strain>
    </source>
</reference>
<dbReference type="PRINTS" id="PR00050">
    <property type="entry name" value="COLDSHOCK"/>
</dbReference>
<dbReference type="CDD" id="cd04458">
    <property type="entry name" value="CSP_CDS"/>
    <property type="match status" value="1"/>
</dbReference>
<evidence type="ECO:0000313" key="3">
    <source>
        <dbReference type="EMBL" id="QHT11249.1"/>
    </source>
</evidence>
<dbReference type="Pfam" id="PF00313">
    <property type="entry name" value="CSD"/>
    <property type="match status" value="1"/>
</dbReference>
<feature type="domain" description="CSD" evidence="2">
    <location>
        <begin position="6"/>
        <end position="79"/>
    </location>
</feature>
<dbReference type="InterPro" id="IPR050181">
    <property type="entry name" value="Cold_shock_domain"/>
</dbReference>
<organism evidence="3">
    <name type="scientific">viral metagenome</name>
    <dbReference type="NCBI Taxonomy" id="1070528"/>
    <lineage>
        <taxon>unclassified sequences</taxon>
        <taxon>metagenomes</taxon>
        <taxon>organismal metagenomes</taxon>
    </lineage>
</organism>
<accession>A0A6C0D5S1</accession>
<dbReference type="PANTHER" id="PTHR11544">
    <property type="entry name" value="COLD SHOCK DOMAIN CONTAINING PROTEINS"/>
    <property type="match status" value="1"/>
</dbReference>
<dbReference type="Gene3D" id="2.40.50.140">
    <property type="entry name" value="Nucleic acid-binding proteins"/>
    <property type="match status" value="1"/>
</dbReference>
<sequence>MPLSERLIGQVKWFNNKAGYGFITVRDGEYANKDIFAHYKALRVTTSQYMYLVEGEYVEFDLVKSEGEKYEYQANSISGIKGGGLMCEVRNANRQNVVRDGDSKLPAQRRYRVPQDGDEKTPRAPRPEGRRKPDSRPKKNPTPSSE</sequence>
<dbReference type="GO" id="GO:0003676">
    <property type="term" value="F:nucleic acid binding"/>
    <property type="evidence" value="ECO:0007669"/>
    <property type="project" value="InterPro"/>
</dbReference>
<evidence type="ECO:0000256" key="1">
    <source>
        <dbReference type="SAM" id="MobiDB-lite"/>
    </source>
</evidence>
<dbReference type="InterPro" id="IPR012340">
    <property type="entry name" value="NA-bd_OB-fold"/>
</dbReference>
<dbReference type="SUPFAM" id="SSF50249">
    <property type="entry name" value="Nucleic acid-binding proteins"/>
    <property type="match status" value="1"/>
</dbReference>